<dbReference type="GO" id="GO:0051301">
    <property type="term" value="P:cell division"/>
    <property type="evidence" value="ECO:0007669"/>
    <property type="project" value="UniProtKB-KW"/>
</dbReference>
<sequence length="107" mass="12677">MRKKGLTKKHRKNTKIRVKKPAMRLISLLSLMLVIATLIIGFKTYSENEAYAKSLKSQQKKLQEEQARTKEIEDFEAYVKTKEFFEEIAKNRFGLVYKDEIIYKKSE</sequence>
<organism evidence="1 2">
    <name type="scientific">Acetitomaculum ruminis DSM 5522</name>
    <dbReference type="NCBI Taxonomy" id="1120918"/>
    <lineage>
        <taxon>Bacteria</taxon>
        <taxon>Bacillati</taxon>
        <taxon>Bacillota</taxon>
        <taxon>Clostridia</taxon>
        <taxon>Lachnospirales</taxon>
        <taxon>Lachnospiraceae</taxon>
        <taxon>Acetitomaculum</taxon>
    </lineage>
</organism>
<name>A0A1I0W1U9_9FIRM</name>
<dbReference type="OrthoDB" id="1771181at2"/>
<dbReference type="AlphaFoldDB" id="A0A1I0W1U9"/>
<dbReference type="EMBL" id="FOJY01000003">
    <property type="protein sequence ID" value="SFA82592.1"/>
    <property type="molecule type" value="Genomic_DNA"/>
</dbReference>
<dbReference type="Proteomes" id="UP000198838">
    <property type="component" value="Unassembled WGS sequence"/>
</dbReference>
<reference evidence="1 2" key="1">
    <citation type="submission" date="2016-10" db="EMBL/GenBank/DDBJ databases">
        <authorList>
            <person name="de Groot N.N."/>
        </authorList>
    </citation>
    <scope>NUCLEOTIDE SEQUENCE [LARGE SCALE GENOMIC DNA]</scope>
    <source>
        <strain evidence="1 2">DSM 5522</strain>
    </source>
</reference>
<dbReference type="RefSeq" id="WP_092870421.1">
    <property type="nucleotide sequence ID" value="NZ_FOJY01000003.1"/>
</dbReference>
<keyword evidence="1" id="KW-0131">Cell cycle</keyword>
<keyword evidence="1" id="KW-0132">Cell division</keyword>
<dbReference type="InterPro" id="IPR007060">
    <property type="entry name" value="FtsL/DivIC"/>
</dbReference>
<evidence type="ECO:0000313" key="2">
    <source>
        <dbReference type="Proteomes" id="UP000198838"/>
    </source>
</evidence>
<dbReference type="Pfam" id="PF04977">
    <property type="entry name" value="DivIC"/>
    <property type="match status" value="1"/>
</dbReference>
<evidence type="ECO:0000313" key="1">
    <source>
        <dbReference type="EMBL" id="SFA82592.1"/>
    </source>
</evidence>
<dbReference type="STRING" id="1120918.SAMN05216249_10326"/>
<proteinExistence type="predicted"/>
<gene>
    <name evidence="1" type="ORF">SAMN05216249_10326</name>
</gene>
<keyword evidence="2" id="KW-1185">Reference proteome</keyword>
<protein>
    <submittedName>
        <fullName evidence="1">Cell division protein FtsB</fullName>
    </submittedName>
</protein>
<accession>A0A1I0W1U9</accession>